<reference evidence="1" key="1">
    <citation type="journal article" date="2021" name="Open Biol.">
        <title>Shared evolutionary footprints suggest mitochondrial oxidative damage underlies multiple complex I losses in fungi.</title>
        <authorList>
            <person name="Schikora-Tamarit M.A."/>
            <person name="Marcet-Houben M."/>
            <person name="Nosek J."/>
            <person name="Gabaldon T."/>
        </authorList>
    </citation>
    <scope>NUCLEOTIDE SEQUENCE</scope>
    <source>
        <strain evidence="1">CBS6341</strain>
    </source>
</reference>
<dbReference type="SUPFAM" id="SSF51197">
    <property type="entry name" value="Clavaminate synthase-like"/>
    <property type="match status" value="1"/>
</dbReference>
<name>A0A9P8TCH2_9ASCO</name>
<evidence type="ECO:0000313" key="2">
    <source>
        <dbReference type="Proteomes" id="UP000769528"/>
    </source>
</evidence>
<dbReference type="InterPro" id="IPR008775">
    <property type="entry name" value="Phytyl_CoA_dOase-like"/>
</dbReference>
<accession>A0A9P8TCH2</accession>
<keyword evidence="2" id="KW-1185">Reference proteome</keyword>
<dbReference type="Proteomes" id="UP000769528">
    <property type="component" value="Unassembled WGS sequence"/>
</dbReference>
<dbReference type="Gene3D" id="2.60.120.620">
    <property type="entry name" value="q2cbj1_9rhob like domain"/>
    <property type="match status" value="1"/>
</dbReference>
<dbReference type="PANTHER" id="PTHR31630">
    <property type="entry name" value="PHYTANOYL-COA DIOXYGENASE-RELATED-RELATED"/>
    <property type="match status" value="1"/>
</dbReference>
<evidence type="ECO:0000313" key="1">
    <source>
        <dbReference type="EMBL" id="KAH3673221.1"/>
    </source>
</evidence>
<dbReference type="AlphaFoldDB" id="A0A9P8TCH2"/>
<dbReference type="OrthoDB" id="445007at2759"/>
<proteinExistence type="predicted"/>
<evidence type="ECO:0008006" key="3">
    <source>
        <dbReference type="Google" id="ProtNLM"/>
    </source>
</evidence>
<dbReference type="EMBL" id="JAEUBF010001036">
    <property type="protein sequence ID" value="KAH3673221.1"/>
    <property type="molecule type" value="Genomic_DNA"/>
</dbReference>
<reference evidence="1" key="2">
    <citation type="submission" date="2021-01" db="EMBL/GenBank/DDBJ databases">
        <authorList>
            <person name="Schikora-Tamarit M.A."/>
        </authorList>
    </citation>
    <scope>NUCLEOTIDE SEQUENCE</scope>
    <source>
        <strain evidence="1">CBS6341</strain>
    </source>
</reference>
<organism evidence="1 2">
    <name type="scientific">Wickerhamomyces mucosus</name>
    <dbReference type="NCBI Taxonomy" id="1378264"/>
    <lineage>
        <taxon>Eukaryota</taxon>
        <taxon>Fungi</taxon>
        <taxon>Dikarya</taxon>
        <taxon>Ascomycota</taxon>
        <taxon>Saccharomycotina</taxon>
        <taxon>Saccharomycetes</taxon>
        <taxon>Phaffomycetales</taxon>
        <taxon>Wickerhamomycetaceae</taxon>
        <taxon>Wickerhamomyces</taxon>
    </lineage>
</organism>
<protein>
    <recommendedName>
        <fullName evidence="3">Phytanoyl-CoA dioxygenase</fullName>
    </recommendedName>
</protein>
<dbReference type="PANTHER" id="PTHR31630:SF6">
    <property type="entry name" value="PHYTANOYL-COA DIOXYGENASE-RELATED"/>
    <property type="match status" value="1"/>
</dbReference>
<comment type="caution">
    <text evidence="1">The sequence shown here is derived from an EMBL/GenBank/DDBJ whole genome shotgun (WGS) entry which is preliminary data.</text>
</comment>
<dbReference type="Pfam" id="PF05721">
    <property type="entry name" value="PhyH"/>
    <property type="match status" value="1"/>
</dbReference>
<gene>
    <name evidence="1" type="ORF">WICMUC_003839</name>
</gene>
<sequence length="353" mass="39906">MSGTTTTTTVEQPKLAVKSNPLFNEKTALIEETGARISAGSYGDWRDDLIRDGYTVVKGAIPKAKAEGYQQDIFKWLHSFGTEFDINDKSTWKKENLPSPSKISSYSKFAVSHEDFFWNIRQEKGFRDAFAKIWGTDELLVSFDAINVSLPGYDDDTNITSKPWPHVDQSPYRNGLACVQGIASLSHAGPKDGSLVVYKNSHKYAEQFFKEVLGQENWGSRDWVSLSSEDLKWFEDRGAERLKVHVEPGDLILWDSRTIHYGAPPDADSDTIRTIAYISYSPAAFATEESLAKKKEVFEQWAGTTHWAHDNIFPRIERVYLPNGELDPRDKGEPSKKPELTDDLLKLAGVKRY</sequence>